<evidence type="ECO:0000256" key="1">
    <source>
        <dbReference type="ARBA" id="ARBA00022465"/>
    </source>
</evidence>
<protein>
    <submittedName>
        <fullName evidence="5">Phage tail tape measure protein</fullName>
    </submittedName>
</protein>
<organism evidence="5 6">
    <name type="scientific">Cellulophaga phage phi19:1</name>
    <dbReference type="NCBI Taxonomy" id="1327970"/>
    <lineage>
        <taxon>Viruses</taxon>
        <taxon>Duplodnaviria</taxon>
        <taxon>Heunggongvirae</taxon>
        <taxon>Uroviricota</taxon>
        <taxon>Caudoviricetes</taxon>
        <taxon>Assiduviridae</taxon>
        <taxon>Cellubavirus</taxon>
        <taxon>Cellubavirus phi19una</taxon>
    </lineage>
</organism>
<reference evidence="5 6" key="1">
    <citation type="journal article" date="2013" name="Proc. Natl. Acad. Sci. U.S.A.">
        <title>Twelve previously unknown phage genera are ubiquitous in global oceans.</title>
        <authorList>
            <person name="Holmfeldt K."/>
            <person name="Solonenko N."/>
            <person name="Shah M."/>
            <person name="Corrier K."/>
            <person name="Riemann L."/>
            <person name="Verberkmoes N.C."/>
            <person name="Sullivan M.B."/>
        </authorList>
    </citation>
    <scope>NUCLEOTIDE SEQUENCE [LARGE SCALE GENOMIC DNA]</scope>
    <source>
        <strain evidence="5">Phi19:1</strain>
    </source>
</reference>
<accession>R9ZWA8</accession>
<dbReference type="PANTHER" id="PTHR37813:SF1">
    <property type="entry name" value="FELS-2 PROPHAGE PROTEIN"/>
    <property type="match status" value="1"/>
</dbReference>
<dbReference type="NCBIfam" id="TIGR01760">
    <property type="entry name" value="tape_meas_TP901"/>
    <property type="match status" value="1"/>
</dbReference>
<dbReference type="EMBL" id="KC821607">
    <property type="protein sequence ID" value="AGO47386.1"/>
    <property type="molecule type" value="Genomic_DNA"/>
</dbReference>
<keyword evidence="3" id="KW-0175">Coiled coil</keyword>
<keyword evidence="2" id="KW-1188">Viral release from host cell</keyword>
<dbReference type="GeneID" id="16880914"/>
<dbReference type="InterPro" id="IPR010090">
    <property type="entry name" value="Phage_tape_meas"/>
</dbReference>
<keyword evidence="1" id="KW-1245">Viral tail assembly</keyword>
<dbReference type="GO" id="GO:0098003">
    <property type="term" value="P:viral tail assembly"/>
    <property type="evidence" value="ECO:0007669"/>
    <property type="project" value="UniProtKB-KW"/>
</dbReference>
<keyword evidence="6" id="KW-1185">Reference proteome</keyword>
<evidence type="ECO:0000313" key="5">
    <source>
        <dbReference type="EMBL" id="AGO47386.1"/>
    </source>
</evidence>
<dbReference type="Pfam" id="PF10145">
    <property type="entry name" value="PhageMin_Tail"/>
    <property type="match status" value="1"/>
</dbReference>
<feature type="coiled-coil region" evidence="3">
    <location>
        <begin position="686"/>
        <end position="732"/>
    </location>
</feature>
<evidence type="ECO:0000259" key="4">
    <source>
        <dbReference type="Pfam" id="PF10145"/>
    </source>
</evidence>
<proteinExistence type="predicted"/>
<evidence type="ECO:0000313" key="6">
    <source>
        <dbReference type="Proteomes" id="UP000014730"/>
    </source>
</evidence>
<feature type="coiled-coil region" evidence="3">
    <location>
        <begin position="579"/>
        <end position="610"/>
    </location>
</feature>
<evidence type="ECO:0000256" key="3">
    <source>
        <dbReference type="SAM" id="Coils"/>
    </source>
</evidence>
<dbReference type="KEGG" id="vg:16880914"/>
<feature type="domain" description="Phage tail tape measure protein" evidence="4">
    <location>
        <begin position="259"/>
        <end position="416"/>
    </location>
</feature>
<name>R9ZWA8_9CAUD</name>
<dbReference type="PANTHER" id="PTHR37813">
    <property type="entry name" value="FELS-2 PROPHAGE PROTEIN"/>
    <property type="match status" value="1"/>
</dbReference>
<dbReference type="Proteomes" id="UP000014730">
    <property type="component" value="Segment"/>
</dbReference>
<reference evidence="6" key="2">
    <citation type="submission" date="2013-03" db="EMBL/GenBank/DDBJ databases">
        <title>The Cellulophaga phages: a novel, diverse, and globally ubiquitous model system.</title>
        <authorList>
            <person name="Holmfeldt K."/>
            <person name="Solonenko N."/>
            <person name="Shah M."/>
            <person name="Corrier K."/>
            <person name="Riemann L."/>
            <person name="VerBerkmoes N.C."/>
            <person name="Sullivan M.B."/>
        </authorList>
    </citation>
    <scope>NUCLEOTIDE SEQUENCE [LARGE SCALE GENOMIC DNA]</scope>
</reference>
<sequence>MANNGTISGDEVLKGVRERIKEVDADFKELLKTFNTVSAALTKTTSASGIEATIKQVNGLSEKQIALSTKLARLKKEESNAIAAANRAEGASLTNKSKQITLDNKIAAQANKTNSYYKEQSTLFNKLRDTYKSLELKKINGIKLTKQEEIAYKKLSTQVKAMDVAFKKADAAAGQFNRNVGNYPKGISNLVGGLRSLAGAFGFTSGIFLFAAALKDAFTRVREFDKSMQNLAGVLGETRGQIEPIEKEIIAVAGASIKTSREVGELAENLATLGKKGQDLINLIKPANDLSIALQATSADAAEFLVQTLNAFDEPSTSATEFANTITAIRTSTSLDFEKMRDSFQYITPISKILNKDLAYTGAIVGLLADNGLKAESAGRLLGTALQKIAAEGRTLDEVLGEINEAQENGVKGYDLLALASDRFGKQAAKIGIILAGNTDKVEKNAQAIRDNGSAMNNLVNQQLESLDAKIGILDSTWEQFILTIEKGDGELSGFFKRAIQNTTDLIQGWTELAQAQSDIYKTTGKSQDEILTFYDKTKTLINGLTFQITGLKTSYDDLTDKQTEFNNFNERLRVNPNIRILNSEYKSLSAELENNNELTLEQRQIYRKQLKEVESMIVGINAHRDSLQEQALEIVNTTGMFEDYRVQIQSATNEDLEAFIQKNKDVVKSLDEINDAFENLDIKSIDALNAKLSDLNKRRNAIDTTKDRDEFDQLTKEINNTQKELDKLLGKSGVTQKAIIQGSVAAYQDLISKLTELRDGTATTTEEWKKFDDQIAQTERKIKQLTEGADALAKVEGFEPSYSAQDFTQGLGYKDPAEVQRGITNKIAEEKEKERAILKSINDGILADYDGFTKEEVRILEDSLSVQRDLRQDQEEAIKDLVVGGLDTVFQARIDNIDKELDANQNRLDTILNSEKSSTEQKEIAQSKFDKEEAKLLKEKEKREKQAFLVSQGIALAEIAINLARTISAITLMAALLPANALTLGAAGAAYIAANVPIAVGTAALQAGLVIAQTIPAFKYGKGVNDSYEGLALLNDGGKDEVRVNEHGQSEVLKGRNIIAPVAKNDMIIPSVSTFNRQIKDPSSDLYQRVSSKLNADTTQRQNMVVVNTKTDTKGIESAIASAFAKQKRPVYNNKVIIKQPRRTSY</sequence>
<evidence type="ECO:0000256" key="2">
    <source>
        <dbReference type="ARBA" id="ARBA00022612"/>
    </source>
</evidence>
<dbReference type="RefSeq" id="YP_008241789.1">
    <property type="nucleotide sequence ID" value="NC_021799.1"/>
</dbReference>
<gene>
    <name evidence="5" type="ORF">Phi19:1_gp096</name>
</gene>